<dbReference type="PANTHER" id="PTHR30383">
    <property type="entry name" value="THIOESTERASE 1/PROTEASE 1/LYSOPHOSPHOLIPASE L1"/>
    <property type="match status" value="1"/>
</dbReference>
<accession>A0ABR9R1A1</accession>
<organism evidence="4 5">
    <name type="scientific">Gemmiger gallinarum</name>
    <dbReference type="NCBI Taxonomy" id="2779354"/>
    <lineage>
        <taxon>Bacteria</taxon>
        <taxon>Bacillati</taxon>
        <taxon>Bacillota</taxon>
        <taxon>Clostridia</taxon>
        <taxon>Eubacteriales</taxon>
        <taxon>Gemmiger</taxon>
    </lineage>
</organism>
<dbReference type="Pfam" id="PF13472">
    <property type="entry name" value="Lipase_GDSL_2"/>
    <property type="match status" value="1"/>
</dbReference>
<dbReference type="Gene3D" id="3.40.50.1110">
    <property type="entry name" value="SGNH hydrolase"/>
    <property type="match status" value="1"/>
</dbReference>
<dbReference type="EMBL" id="JADCKC010000001">
    <property type="protein sequence ID" value="MBE5036906.1"/>
    <property type="molecule type" value="Genomic_DNA"/>
</dbReference>
<feature type="region of interest" description="Disordered" evidence="1">
    <location>
        <begin position="52"/>
        <end position="80"/>
    </location>
</feature>
<keyword evidence="5" id="KW-1185">Reference proteome</keyword>
<evidence type="ECO:0000313" key="5">
    <source>
        <dbReference type="Proteomes" id="UP000768567"/>
    </source>
</evidence>
<proteinExistence type="predicted"/>
<sequence>MASDFYTYRKEIETKRSRKRWLVIALAILLILSAAAGAFWFWKGESVPAASVESTEEEAKAEATPTPDPTPTPEPAAQATAETAGYAPHRLLPEVDNAAWDKSEKVEATLNQDYQNTDHRMVALPMLGTVTDDYFNTVTFVGDSLTSGLGIYATGYQNAHYAAYKNIGPDVIVNNGTVTNAVTGATETPIETIVASQPDYVYLLFGTNTMVQPNNEEKLLAYYERMIDILRENLNPGVIFYIQAIPGVQEDVVLQRPGLDNARIAAVNDQIANLALRKGCYFVNIREALTKPDGSLIDEYDANYDGVHFNPEGYQAWSDYLATHTAWNRRSIYLGENPYYIYGT</sequence>
<feature type="domain" description="SGNH hydrolase-type esterase" evidence="3">
    <location>
        <begin position="140"/>
        <end position="316"/>
    </location>
</feature>
<keyword evidence="2" id="KW-0472">Membrane</keyword>
<dbReference type="InterPro" id="IPR051532">
    <property type="entry name" value="Ester_Hydrolysis_Enzymes"/>
</dbReference>
<dbReference type="InterPro" id="IPR036514">
    <property type="entry name" value="SGNH_hydro_sf"/>
</dbReference>
<reference evidence="4 5" key="1">
    <citation type="submission" date="2020-10" db="EMBL/GenBank/DDBJ databases">
        <title>ChiBAC.</title>
        <authorList>
            <person name="Zenner C."/>
            <person name="Hitch T.C.A."/>
            <person name="Clavel T."/>
        </authorList>
    </citation>
    <scope>NUCLEOTIDE SEQUENCE [LARGE SCALE GENOMIC DNA]</scope>
    <source>
        <strain evidence="4 5">DSM 109015</strain>
    </source>
</reference>
<keyword evidence="2" id="KW-0812">Transmembrane</keyword>
<name>A0ABR9R1A1_9FIRM</name>
<evidence type="ECO:0000256" key="2">
    <source>
        <dbReference type="SAM" id="Phobius"/>
    </source>
</evidence>
<comment type="caution">
    <text evidence="4">The sequence shown here is derived from an EMBL/GenBank/DDBJ whole genome shotgun (WGS) entry which is preliminary data.</text>
</comment>
<evidence type="ECO:0000313" key="4">
    <source>
        <dbReference type="EMBL" id="MBE5036906.1"/>
    </source>
</evidence>
<protein>
    <recommendedName>
        <fullName evidence="3">SGNH hydrolase-type esterase domain-containing protein</fullName>
    </recommendedName>
</protein>
<dbReference type="Proteomes" id="UP000768567">
    <property type="component" value="Unassembled WGS sequence"/>
</dbReference>
<dbReference type="SUPFAM" id="SSF52266">
    <property type="entry name" value="SGNH hydrolase"/>
    <property type="match status" value="1"/>
</dbReference>
<dbReference type="RefSeq" id="WP_193500181.1">
    <property type="nucleotide sequence ID" value="NZ_JADCKC010000001.1"/>
</dbReference>
<keyword evidence="2" id="KW-1133">Transmembrane helix</keyword>
<feature type="transmembrane region" description="Helical" evidence="2">
    <location>
        <begin position="21"/>
        <end position="42"/>
    </location>
</feature>
<dbReference type="InterPro" id="IPR013830">
    <property type="entry name" value="SGNH_hydro"/>
</dbReference>
<gene>
    <name evidence="4" type="ORF">INF35_03795</name>
</gene>
<evidence type="ECO:0000259" key="3">
    <source>
        <dbReference type="Pfam" id="PF13472"/>
    </source>
</evidence>
<evidence type="ECO:0000256" key="1">
    <source>
        <dbReference type="SAM" id="MobiDB-lite"/>
    </source>
</evidence>